<organism evidence="5 6">
    <name type="scientific">Methylobacterium goesingense</name>
    <dbReference type="NCBI Taxonomy" id="243690"/>
    <lineage>
        <taxon>Bacteria</taxon>
        <taxon>Pseudomonadati</taxon>
        <taxon>Pseudomonadota</taxon>
        <taxon>Alphaproteobacteria</taxon>
        <taxon>Hyphomicrobiales</taxon>
        <taxon>Methylobacteriaceae</taxon>
        <taxon>Methylobacterium</taxon>
    </lineage>
</organism>
<dbReference type="PROSITE" id="PS00211">
    <property type="entry name" value="ABC_TRANSPORTER_1"/>
    <property type="match status" value="1"/>
</dbReference>
<dbReference type="PANTHER" id="PTHR24220:SF684">
    <property type="entry name" value="FE(3+) IONS IMPORT ATP-BINDING PROTEIN FBPC"/>
    <property type="match status" value="1"/>
</dbReference>
<gene>
    <name evidence="5" type="ORF">ABID43_001141</name>
</gene>
<name>A0ABV2L1B5_9HYPH</name>
<dbReference type="Gene3D" id="3.40.50.300">
    <property type="entry name" value="P-loop containing nucleotide triphosphate hydrolases"/>
    <property type="match status" value="1"/>
</dbReference>
<protein>
    <submittedName>
        <fullName evidence="5">Tungstate transport system ATP-binding protein</fullName>
    </submittedName>
</protein>
<keyword evidence="3 5" id="KW-0067">ATP-binding</keyword>
<sequence>MPSLHLEDLVLCRNGTTILDGLTAMIPATGITALIGPNGAGKSITLRIIDGLIAPTRGRVRIVASAPVRRAFVFQRPALVRASALANVALALAPLRLSRAEREARARAALARVGLADRAGDPATRFSGGEQQRLALARAWAVEPGLLLADEPTANLDPAVTELVEALLAEMAARGTKVVLVSHNLGQVMRLAADVLVLAQGRAVEHGPARAILTAPQRPETRAYIAGELPWTSFAAVS</sequence>
<dbReference type="Proteomes" id="UP001549145">
    <property type="component" value="Unassembled WGS sequence"/>
</dbReference>
<feature type="domain" description="ABC transporter" evidence="4">
    <location>
        <begin position="4"/>
        <end position="225"/>
    </location>
</feature>
<comment type="similarity">
    <text evidence="1">Belongs to the ABC transporter superfamily.</text>
</comment>
<evidence type="ECO:0000256" key="1">
    <source>
        <dbReference type="ARBA" id="ARBA00005417"/>
    </source>
</evidence>
<reference evidence="5 6" key="1">
    <citation type="submission" date="2024-06" db="EMBL/GenBank/DDBJ databases">
        <title>Genomic Encyclopedia of Type Strains, Phase IV (KMG-IV): sequencing the most valuable type-strain genomes for metagenomic binning, comparative biology and taxonomic classification.</title>
        <authorList>
            <person name="Goeker M."/>
        </authorList>
    </citation>
    <scope>NUCLEOTIDE SEQUENCE [LARGE SCALE GENOMIC DNA]</scope>
    <source>
        <strain evidence="5 6">DSM 21331</strain>
    </source>
</reference>
<proteinExistence type="inferred from homology"/>
<accession>A0ABV2L1B5</accession>
<dbReference type="SMART" id="SM00382">
    <property type="entry name" value="AAA"/>
    <property type="match status" value="1"/>
</dbReference>
<dbReference type="GO" id="GO:0005524">
    <property type="term" value="F:ATP binding"/>
    <property type="evidence" value="ECO:0007669"/>
    <property type="project" value="UniProtKB-KW"/>
</dbReference>
<dbReference type="InterPro" id="IPR027417">
    <property type="entry name" value="P-loop_NTPase"/>
</dbReference>
<dbReference type="EMBL" id="JBEPMM010000002">
    <property type="protein sequence ID" value="MET3691616.1"/>
    <property type="molecule type" value="Genomic_DNA"/>
</dbReference>
<keyword evidence="2" id="KW-0547">Nucleotide-binding</keyword>
<dbReference type="Pfam" id="PF00005">
    <property type="entry name" value="ABC_tran"/>
    <property type="match status" value="1"/>
</dbReference>
<evidence type="ECO:0000313" key="5">
    <source>
        <dbReference type="EMBL" id="MET3691616.1"/>
    </source>
</evidence>
<evidence type="ECO:0000256" key="2">
    <source>
        <dbReference type="ARBA" id="ARBA00022741"/>
    </source>
</evidence>
<evidence type="ECO:0000259" key="4">
    <source>
        <dbReference type="PROSITE" id="PS50893"/>
    </source>
</evidence>
<dbReference type="SUPFAM" id="SSF52540">
    <property type="entry name" value="P-loop containing nucleoside triphosphate hydrolases"/>
    <property type="match status" value="1"/>
</dbReference>
<keyword evidence="6" id="KW-1185">Reference proteome</keyword>
<dbReference type="PANTHER" id="PTHR24220">
    <property type="entry name" value="IMPORT ATP-BINDING PROTEIN"/>
    <property type="match status" value="1"/>
</dbReference>
<evidence type="ECO:0000313" key="6">
    <source>
        <dbReference type="Proteomes" id="UP001549145"/>
    </source>
</evidence>
<dbReference type="InterPro" id="IPR003593">
    <property type="entry name" value="AAA+_ATPase"/>
</dbReference>
<evidence type="ECO:0000256" key="3">
    <source>
        <dbReference type="ARBA" id="ARBA00022840"/>
    </source>
</evidence>
<dbReference type="PROSITE" id="PS50893">
    <property type="entry name" value="ABC_TRANSPORTER_2"/>
    <property type="match status" value="1"/>
</dbReference>
<dbReference type="InterPro" id="IPR015854">
    <property type="entry name" value="ABC_transpr_LolD-like"/>
</dbReference>
<dbReference type="InterPro" id="IPR017871">
    <property type="entry name" value="ABC_transporter-like_CS"/>
</dbReference>
<dbReference type="InterPro" id="IPR003439">
    <property type="entry name" value="ABC_transporter-like_ATP-bd"/>
</dbReference>
<comment type="caution">
    <text evidence="5">The sequence shown here is derived from an EMBL/GenBank/DDBJ whole genome shotgun (WGS) entry which is preliminary data.</text>
</comment>